<name>A0A383S757_9ACTN</name>
<evidence type="ECO:0000256" key="5">
    <source>
        <dbReference type="ARBA" id="ARBA00023136"/>
    </source>
</evidence>
<proteinExistence type="predicted"/>
<dbReference type="AlphaFoldDB" id="A0A383S757"/>
<evidence type="ECO:0000256" key="2">
    <source>
        <dbReference type="ARBA" id="ARBA00022475"/>
    </source>
</evidence>
<evidence type="ECO:0000259" key="8">
    <source>
        <dbReference type="PROSITE" id="PS50850"/>
    </source>
</evidence>
<reference evidence="10" key="1">
    <citation type="submission" date="2018-08" db="EMBL/GenBank/DDBJ databases">
        <authorList>
            <person name="Hornung B."/>
        </authorList>
    </citation>
    <scope>NUCLEOTIDE SEQUENCE [LARGE SCALE GENOMIC DNA]</scope>
</reference>
<keyword evidence="5 7" id="KW-0472">Membrane</keyword>
<comment type="subcellular location">
    <subcellularLocation>
        <location evidence="1">Cell membrane</location>
        <topology evidence="1">Multi-pass membrane protein</topology>
    </subcellularLocation>
</comment>
<dbReference type="RefSeq" id="WP_119161592.1">
    <property type="nucleotide sequence ID" value="NZ_LR134442.1"/>
</dbReference>
<dbReference type="Pfam" id="PF07690">
    <property type="entry name" value="MFS_1"/>
    <property type="match status" value="1"/>
</dbReference>
<dbReference type="InterPro" id="IPR011701">
    <property type="entry name" value="MFS"/>
</dbReference>
<evidence type="ECO:0000256" key="6">
    <source>
        <dbReference type="SAM" id="MobiDB-lite"/>
    </source>
</evidence>
<evidence type="ECO:0000256" key="4">
    <source>
        <dbReference type="ARBA" id="ARBA00022989"/>
    </source>
</evidence>
<evidence type="ECO:0000256" key="3">
    <source>
        <dbReference type="ARBA" id="ARBA00022692"/>
    </source>
</evidence>
<feature type="transmembrane region" description="Helical" evidence="7">
    <location>
        <begin position="402"/>
        <end position="422"/>
    </location>
</feature>
<keyword evidence="4 7" id="KW-1133">Transmembrane helix</keyword>
<dbReference type="InterPro" id="IPR020846">
    <property type="entry name" value="MFS_dom"/>
</dbReference>
<feature type="transmembrane region" description="Helical" evidence="7">
    <location>
        <begin position="104"/>
        <end position="121"/>
    </location>
</feature>
<feature type="transmembrane region" description="Helical" evidence="7">
    <location>
        <begin position="236"/>
        <end position="259"/>
    </location>
</feature>
<sequence length="432" mass="44434">MSSDHRPARAADETRSAPAANPAPAENTPRGGLRSWAMFALLMVAALSINISQLKVPALFAQVSATLHAEPEQTALLTSIFNIAGVVLAIPGVALMARVGLKRMLMLLLVALTAGNILGAVAPGFEVMMLSRIIEGLSCTLILPVGLTFIAQLFNREQASIATGCFMVATPGANFIVMNAAPAITEATGTMRAVWWGLAAIAVVCLVLVALFLTVGDSATTDGAAERSEPAFALRAFQNPALICACLAMVFLSFVVQGLVTCYAQIFVSFGIEPGTANFYSSLNGLFGIPIGLVSGAIVAKSGRPYVCAIVGGVGAGLVCAALAHVPSAVYVACILGTAFFAGGIGVTAMFVIAPRLAERPAYVGQASGLLSACFYLGALLCTPVLVSLAGDGASSWELPTLALALSCALMVVLVVASWRLGGVRRLMERAA</sequence>
<protein>
    <submittedName>
        <fullName evidence="9">MFS transporter</fullName>
    </submittedName>
</protein>
<feature type="region of interest" description="Disordered" evidence="6">
    <location>
        <begin position="1"/>
        <end position="28"/>
    </location>
</feature>
<dbReference type="Gene3D" id="1.20.1250.20">
    <property type="entry name" value="MFS general substrate transporter like domains"/>
    <property type="match status" value="1"/>
</dbReference>
<dbReference type="CDD" id="cd06174">
    <property type="entry name" value="MFS"/>
    <property type="match status" value="1"/>
</dbReference>
<keyword evidence="10" id="KW-1185">Reference proteome</keyword>
<dbReference type="EMBL" id="UNQJ01000006">
    <property type="protein sequence ID" value="SYZ33234.1"/>
    <property type="molecule type" value="Genomic_DNA"/>
</dbReference>
<gene>
    <name evidence="9" type="ORF">PROPAUS_1151</name>
</gene>
<evidence type="ECO:0000256" key="7">
    <source>
        <dbReference type="SAM" id="Phobius"/>
    </source>
</evidence>
<dbReference type="InterPro" id="IPR050189">
    <property type="entry name" value="MFS_Efflux_Transporters"/>
</dbReference>
<evidence type="ECO:0000256" key="1">
    <source>
        <dbReference type="ARBA" id="ARBA00004651"/>
    </source>
</evidence>
<feature type="transmembrane region" description="Helical" evidence="7">
    <location>
        <begin position="306"/>
        <end position="324"/>
    </location>
</feature>
<keyword evidence="2" id="KW-1003">Cell membrane</keyword>
<feature type="transmembrane region" description="Helical" evidence="7">
    <location>
        <begin position="370"/>
        <end position="390"/>
    </location>
</feature>
<feature type="transmembrane region" description="Helical" evidence="7">
    <location>
        <begin position="74"/>
        <end position="97"/>
    </location>
</feature>
<feature type="transmembrane region" description="Helical" evidence="7">
    <location>
        <begin position="193"/>
        <end position="215"/>
    </location>
</feature>
<dbReference type="Proteomes" id="UP000263928">
    <property type="component" value="Unassembled WGS sequence"/>
</dbReference>
<feature type="transmembrane region" description="Helical" evidence="7">
    <location>
        <begin position="36"/>
        <end position="54"/>
    </location>
</feature>
<organism evidence="9 10">
    <name type="scientific">Propionibacterium australiense</name>
    <dbReference type="NCBI Taxonomy" id="119981"/>
    <lineage>
        <taxon>Bacteria</taxon>
        <taxon>Bacillati</taxon>
        <taxon>Actinomycetota</taxon>
        <taxon>Actinomycetes</taxon>
        <taxon>Propionibacteriales</taxon>
        <taxon>Propionibacteriaceae</taxon>
        <taxon>Propionibacterium</taxon>
    </lineage>
</organism>
<dbReference type="GO" id="GO:0022857">
    <property type="term" value="F:transmembrane transporter activity"/>
    <property type="evidence" value="ECO:0007669"/>
    <property type="project" value="InterPro"/>
</dbReference>
<dbReference type="GO" id="GO:0005886">
    <property type="term" value="C:plasma membrane"/>
    <property type="evidence" value="ECO:0007669"/>
    <property type="project" value="UniProtKB-SubCell"/>
</dbReference>
<dbReference type="PANTHER" id="PTHR43124:SF3">
    <property type="entry name" value="CHLORAMPHENICOL EFFLUX PUMP RV0191"/>
    <property type="match status" value="1"/>
</dbReference>
<dbReference type="PANTHER" id="PTHR43124">
    <property type="entry name" value="PURINE EFFLUX PUMP PBUE"/>
    <property type="match status" value="1"/>
</dbReference>
<feature type="transmembrane region" description="Helical" evidence="7">
    <location>
        <begin position="330"/>
        <end position="358"/>
    </location>
</feature>
<feature type="transmembrane region" description="Helical" evidence="7">
    <location>
        <begin position="279"/>
        <end position="299"/>
    </location>
</feature>
<feature type="transmembrane region" description="Helical" evidence="7">
    <location>
        <begin position="161"/>
        <end position="181"/>
    </location>
</feature>
<dbReference type="SUPFAM" id="SSF103473">
    <property type="entry name" value="MFS general substrate transporter"/>
    <property type="match status" value="1"/>
</dbReference>
<feature type="compositionally biased region" description="Basic and acidic residues" evidence="6">
    <location>
        <begin position="1"/>
        <end position="15"/>
    </location>
</feature>
<evidence type="ECO:0000313" key="9">
    <source>
        <dbReference type="EMBL" id="SYZ33234.1"/>
    </source>
</evidence>
<feature type="domain" description="Major facilitator superfamily (MFS) profile" evidence="8">
    <location>
        <begin position="34"/>
        <end position="426"/>
    </location>
</feature>
<dbReference type="PROSITE" id="PS50850">
    <property type="entry name" value="MFS"/>
    <property type="match status" value="1"/>
</dbReference>
<accession>A0A383S757</accession>
<evidence type="ECO:0000313" key="10">
    <source>
        <dbReference type="Proteomes" id="UP000263928"/>
    </source>
</evidence>
<feature type="transmembrane region" description="Helical" evidence="7">
    <location>
        <begin position="133"/>
        <end position="154"/>
    </location>
</feature>
<keyword evidence="3 7" id="KW-0812">Transmembrane</keyword>
<dbReference type="InterPro" id="IPR036259">
    <property type="entry name" value="MFS_trans_sf"/>
</dbReference>